<dbReference type="Proteomes" id="UP001054945">
    <property type="component" value="Unassembled WGS sequence"/>
</dbReference>
<gene>
    <name evidence="1" type="ORF">CEXT_72171</name>
</gene>
<keyword evidence="2" id="KW-1185">Reference proteome</keyword>
<accession>A0AAV4VBH8</accession>
<sequence>MISPGHLRVESALIVGNSLSSLGRRTTSFSSGLIGGIEEVRRKCLRAEALLEQQDQWWERLGLTRTYDWVNRNKIKRINKKHELAKRSEIRLFNDVTN</sequence>
<proteinExistence type="predicted"/>
<evidence type="ECO:0000313" key="1">
    <source>
        <dbReference type="EMBL" id="GIY67418.1"/>
    </source>
</evidence>
<dbReference type="AlphaFoldDB" id="A0AAV4VBH8"/>
<reference evidence="1 2" key="1">
    <citation type="submission" date="2021-06" db="EMBL/GenBank/DDBJ databases">
        <title>Caerostris extrusa draft genome.</title>
        <authorList>
            <person name="Kono N."/>
            <person name="Arakawa K."/>
        </authorList>
    </citation>
    <scope>NUCLEOTIDE SEQUENCE [LARGE SCALE GENOMIC DNA]</scope>
</reference>
<evidence type="ECO:0000313" key="2">
    <source>
        <dbReference type="Proteomes" id="UP001054945"/>
    </source>
</evidence>
<protein>
    <submittedName>
        <fullName evidence="1">Uncharacterized protein</fullName>
    </submittedName>
</protein>
<name>A0AAV4VBH8_CAEEX</name>
<organism evidence="1 2">
    <name type="scientific">Caerostris extrusa</name>
    <name type="common">Bark spider</name>
    <name type="synonym">Caerostris bankana</name>
    <dbReference type="NCBI Taxonomy" id="172846"/>
    <lineage>
        <taxon>Eukaryota</taxon>
        <taxon>Metazoa</taxon>
        <taxon>Ecdysozoa</taxon>
        <taxon>Arthropoda</taxon>
        <taxon>Chelicerata</taxon>
        <taxon>Arachnida</taxon>
        <taxon>Araneae</taxon>
        <taxon>Araneomorphae</taxon>
        <taxon>Entelegynae</taxon>
        <taxon>Araneoidea</taxon>
        <taxon>Araneidae</taxon>
        <taxon>Caerostris</taxon>
    </lineage>
</organism>
<comment type="caution">
    <text evidence="1">The sequence shown here is derived from an EMBL/GenBank/DDBJ whole genome shotgun (WGS) entry which is preliminary data.</text>
</comment>
<dbReference type="EMBL" id="BPLR01014236">
    <property type="protein sequence ID" value="GIY67418.1"/>
    <property type="molecule type" value="Genomic_DNA"/>
</dbReference>